<evidence type="ECO:0000259" key="2">
    <source>
        <dbReference type="SMART" id="SM00670"/>
    </source>
</evidence>
<dbReference type="InterPro" id="IPR002850">
    <property type="entry name" value="PIN_toxin-like"/>
</dbReference>
<protein>
    <submittedName>
        <fullName evidence="3">Toxin-antitoxin system toxin component, PIN family</fullName>
    </submittedName>
</protein>
<sequence>MTERLAGSGRWVVDTNVLIGRAFWPAGTAGRAVSQATQLGGKLLMSAATLGELHDVLHRPRFDRFASAQTRREFLEYLAPLLELIHPATPIRACRDPKDDKFLDVAVHGQADALITGDADLLALHPFHGLPILSPTDFLQYLGEDPSEAPGHRVQEGPPPRYRGSGFAPLPARLAAFLRARHGLDAPSP</sequence>
<dbReference type="RefSeq" id="WP_271427324.1">
    <property type="nucleotide sequence ID" value="NZ_JAQIPB010000002.1"/>
</dbReference>
<dbReference type="Pfam" id="PF13470">
    <property type="entry name" value="PIN_3"/>
    <property type="match status" value="1"/>
</dbReference>
<evidence type="ECO:0000313" key="4">
    <source>
        <dbReference type="Proteomes" id="UP001212602"/>
    </source>
</evidence>
<evidence type="ECO:0000256" key="1">
    <source>
        <dbReference type="SAM" id="MobiDB-lite"/>
    </source>
</evidence>
<keyword evidence="4" id="KW-1185">Reference proteome</keyword>
<dbReference type="SUPFAM" id="SSF88723">
    <property type="entry name" value="PIN domain-like"/>
    <property type="match status" value="1"/>
</dbReference>
<dbReference type="PANTHER" id="PTHR34610:SF4">
    <property type="entry name" value="SLL8027 PROTEIN"/>
    <property type="match status" value="1"/>
</dbReference>
<dbReference type="EMBL" id="JAQIPB010000002">
    <property type="protein sequence ID" value="MDA7416091.1"/>
    <property type="molecule type" value="Genomic_DNA"/>
</dbReference>
<feature type="domain" description="PIN" evidence="2">
    <location>
        <begin position="9"/>
        <end position="123"/>
    </location>
</feature>
<gene>
    <name evidence="3" type="ORF">PGB34_06900</name>
</gene>
<dbReference type="Proteomes" id="UP001212602">
    <property type="component" value="Unassembled WGS sequence"/>
</dbReference>
<proteinExistence type="predicted"/>
<name>A0AAE3SZP5_9BURK</name>
<evidence type="ECO:0000313" key="3">
    <source>
        <dbReference type="EMBL" id="MDA7416091.1"/>
    </source>
</evidence>
<organism evidence="3 4">
    <name type="scientific">Xenophilus arseniciresistens</name>
    <dbReference type="NCBI Taxonomy" id="1283306"/>
    <lineage>
        <taxon>Bacteria</taxon>
        <taxon>Pseudomonadati</taxon>
        <taxon>Pseudomonadota</taxon>
        <taxon>Betaproteobacteria</taxon>
        <taxon>Burkholderiales</taxon>
        <taxon>Comamonadaceae</taxon>
        <taxon>Xenophilus</taxon>
    </lineage>
</organism>
<dbReference type="InterPro" id="IPR002716">
    <property type="entry name" value="PIN_dom"/>
</dbReference>
<dbReference type="NCBIfam" id="TIGR00305">
    <property type="entry name" value="putative toxin-antitoxin system toxin component, PIN family"/>
    <property type="match status" value="1"/>
</dbReference>
<dbReference type="SMART" id="SM00670">
    <property type="entry name" value="PINc"/>
    <property type="match status" value="1"/>
</dbReference>
<feature type="region of interest" description="Disordered" evidence="1">
    <location>
        <begin position="144"/>
        <end position="165"/>
    </location>
</feature>
<accession>A0AAE3SZP5</accession>
<dbReference type="InterPro" id="IPR029060">
    <property type="entry name" value="PIN-like_dom_sf"/>
</dbReference>
<dbReference type="AlphaFoldDB" id="A0AAE3SZP5"/>
<comment type="caution">
    <text evidence="3">The sequence shown here is derived from an EMBL/GenBank/DDBJ whole genome shotgun (WGS) entry which is preliminary data.</text>
</comment>
<dbReference type="PANTHER" id="PTHR34610">
    <property type="entry name" value="SSL7007 PROTEIN"/>
    <property type="match status" value="1"/>
</dbReference>
<reference evidence="3" key="1">
    <citation type="submission" date="2023-01" db="EMBL/GenBank/DDBJ databases">
        <title>Xenophilus mangrovi sp. nov., isolated from soil of Mangrove nature reserve.</title>
        <authorList>
            <person name="Xu S."/>
            <person name="Liu Z."/>
            <person name="Xu Y."/>
        </authorList>
    </citation>
    <scope>NUCLEOTIDE SEQUENCE</scope>
    <source>
        <strain evidence="3">YW8</strain>
    </source>
</reference>